<dbReference type="InterPro" id="IPR050904">
    <property type="entry name" value="Adhesion/Biosynth-related"/>
</dbReference>
<organism evidence="2 3">
    <name type="scientific">Belnapia arida</name>
    <dbReference type="NCBI Taxonomy" id="2804533"/>
    <lineage>
        <taxon>Bacteria</taxon>
        <taxon>Pseudomonadati</taxon>
        <taxon>Pseudomonadota</taxon>
        <taxon>Alphaproteobacteria</taxon>
        <taxon>Acetobacterales</taxon>
        <taxon>Roseomonadaceae</taxon>
        <taxon>Belnapia</taxon>
    </lineage>
</organism>
<keyword evidence="3" id="KW-1185">Reference proteome</keyword>
<dbReference type="Pfam" id="PF02469">
    <property type="entry name" value="Fasciclin"/>
    <property type="match status" value="1"/>
</dbReference>
<evidence type="ECO:0000259" key="1">
    <source>
        <dbReference type="PROSITE" id="PS50213"/>
    </source>
</evidence>
<dbReference type="PROSITE" id="PS50213">
    <property type="entry name" value="FAS1"/>
    <property type="match status" value="1"/>
</dbReference>
<dbReference type="InterPro" id="IPR000782">
    <property type="entry name" value="FAS1_domain"/>
</dbReference>
<evidence type="ECO:0000313" key="2">
    <source>
        <dbReference type="EMBL" id="MBL6079870.1"/>
    </source>
</evidence>
<gene>
    <name evidence="2" type="ORF">JMJ56_17770</name>
</gene>
<dbReference type="Gene3D" id="2.30.180.10">
    <property type="entry name" value="FAS1 domain"/>
    <property type="match status" value="1"/>
</dbReference>
<comment type="caution">
    <text evidence="2">The sequence shown here is derived from an EMBL/GenBank/DDBJ whole genome shotgun (WGS) entry which is preliminary data.</text>
</comment>
<proteinExistence type="predicted"/>
<sequence length="184" mass="19144">MLATAFAGGTILAGLRPGQAQTRNVMETLAADGRFNRFIDLITQAGITDQLRSTASVTVFAPVDPAFDVVNARITELSAQGSGNINQNSADPLRLREFLAYHIVSGSMPSSGLLDGRRFKTVNGAEILVANDGSKIAISNPAPERQTGSFGAGGLNVQAPALVVGPDMVANNGIIHAVSQVLFP</sequence>
<dbReference type="RefSeq" id="WP_202833110.1">
    <property type="nucleotide sequence ID" value="NZ_JAETWB010000009.1"/>
</dbReference>
<reference evidence="2 3" key="1">
    <citation type="submission" date="2021-01" db="EMBL/GenBank/DDBJ databases">
        <title>Belnapia mucosa sp. nov. and Belnapia arida sp. nov., isolated from the Tabernas Desert (Almeria, Spain).</title>
        <authorList>
            <person name="Molina-Menor E."/>
            <person name="Vidal-Verdu A."/>
            <person name="Calonge A."/>
            <person name="Satari L."/>
            <person name="Pereto J."/>
            <person name="Porcar M."/>
        </authorList>
    </citation>
    <scope>NUCLEOTIDE SEQUENCE [LARGE SCALE GENOMIC DNA]</scope>
    <source>
        <strain evidence="2 3">T18</strain>
    </source>
</reference>
<name>A0ABS1U6T8_9PROT</name>
<protein>
    <submittedName>
        <fullName evidence="2">Fasciclin domain-containing protein</fullName>
    </submittedName>
</protein>
<dbReference type="SMART" id="SM00554">
    <property type="entry name" value="FAS1"/>
    <property type="match status" value="1"/>
</dbReference>
<dbReference type="EMBL" id="JAETWB010000009">
    <property type="protein sequence ID" value="MBL6079870.1"/>
    <property type="molecule type" value="Genomic_DNA"/>
</dbReference>
<accession>A0ABS1U6T8</accession>
<evidence type="ECO:0000313" key="3">
    <source>
        <dbReference type="Proteomes" id="UP000660885"/>
    </source>
</evidence>
<feature type="domain" description="FAS1" evidence="1">
    <location>
        <begin position="22"/>
        <end position="182"/>
    </location>
</feature>
<dbReference type="PANTHER" id="PTHR10900:SF77">
    <property type="entry name" value="FI19380P1"/>
    <property type="match status" value="1"/>
</dbReference>
<dbReference type="Proteomes" id="UP000660885">
    <property type="component" value="Unassembled WGS sequence"/>
</dbReference>
<dbReference type="SUPFAM" id="SSF82153">
    <property type="entry name" value="FAS1 domain"/>
    <property type="match status" value="1"/>
</dbReference>
<dbReference type="PANTHER" id="PTHR10900">
    <property type="entry name" value="PERIOSTIN-RELATED"/>
    <property type="match status" value="1"/>
</dbReference>
<dbReference type="InterPro" id="IPR036378">
    <property type="entry name" value="FAS1_dom_sf"/>
</dbReference>